<organism evidence="5 6">
    <name type="scientific">Cytobacillus purgationiresistens</name>
    <dbReference type="NCBI Taxonomy" id="863449"/>
    <lineage>
        <taxon>Bacteria</taxon>
        <taxon>Bacillati</taxon>
        <taxon>Bacillota</taxon>
        <taxon>Bacilli</taxon>
        <taxon>Bacillales</taxon>
        <taxon>Bacillaceae</taxon>
        <taxon>Cytobacillus</taxon>
    </lineage>
</organism>
<keyword evidence="3 5" id="KW-0067">ATP-binding</keyword>
<dbReference type="PANTHER" id="PTHR42711">
    <property type="entry name" value="ABC TRANSPORTER ATP-BINDING PROTEIN"/>
    <property type="match status" value="1"/>
</dbReference>
<dbReference type="Gene3D" id="3.40.50.300">
    <property type="entry name" value="P-loop containing nucleotide triphosphate hydrolases"/>
    <property type="match status" value="1"/>
</dbReference>
<dbReference type="PROSITE" id="PS00211">
    <property type="entry name" value="ABC_TRANSPORTER_1"/>
    <property type="match status" value="1"/>
</dbReference>
<evidence type="ECO:0000259" key="4">
    <source>
        <dbReference type="PROSITE" id="PS50893"/>
    </source>
</evidence>
<evidence type="ECO:0000256" key="1">
    <source>
        <dbReference type="ARBA" id="ARBA00022448"/>
    </source>
</evidence>
<dbReference type="PROSITE" id="PS50893">
    <property type="entry name" value="ABC_TRANSPORTER_2"/>
    <property type="match status" value="1"/>
</dbReference>
<evidence type="ECO:0000313" key="6">
    <source>
        <dbReference type="Proteomes" id="UP001238088"/>
    </source>
</evidence>
<feature type="domain" description="ABC transporter" evidence="4">
    <location>
        <begin position="5"/>
        <end position="229"/>
    </location>
</feature>
<dbReference type="EMBL" id="JAUSUB010000002">
    <property type="protein sequence ID" value="MDQ0268652.1"/>
    <property type="molecule type" value="Genomic_DNA"/>
</dbReference>
<dbReference type="SUPFAM" id="SSF52540">
    <property type="entry name" value="P-loop containing nucleoside triphosphate hydrolases"/>
    <property type="match status" value="1"/>
</dbReference>
<dbReference type="CDD" id="cd03230">
    <property type="entry name" value="ABC_DR_subfamily_A"/>
    <property type="match status" value="1"/>
</dbReference>
<dbReference type="RefSeq" id="WP_307471605.1">
    <property type="nucleotide sequence ID" value="NZ_JAUSUB010000002.1"/>
</dbReference>
<dbReference type="InterPro" id="IPR017871">
    <property type="entry name" value="ABC_transporter-like_CS"/>
</dbReference>
<comment type="caution">
    <text evidence="5">The sequence shown here is derived from an EMBL/GenBank/DDBJ whole genome shotgun (WGS) entry which is preliminary data.</text>
</comment>
<dbReference type="GO" id="GO:0005524">
    <property type="term" value="F:ATP binding"/>
    <property type="evidence" value="ECO:0007669"/>
    <property type="project" value="UniProtKB-KW"/>
</dbReference>
<dbReference type="Proteomes" id="UP001238088">
    <property type="component" value="Unassembled WGS sequence"/>
</dbReference>
<accession>A0ABU0ABM2</accession>
<dbReference type="InterPro" id="IPR003439">
    <property type="entry name" value="ABC_transporter-like_ATP-bd"/>
</dbReference>
<dbReference type="PANTHER" id="PTHR42711:SF17">
    <property type="entry name" value="ABC TRANSPORTER ATP-BINDING PROTEIN"/>
    <property type="match status" value="1"/>
</dbReference>
<dbReference type="SMART" id="SM00382">
    <property type="entry name" value="AAA"/>
    <property type="match status" value="1"/>
</dbReference>
<evidence type="ECO:0000256" key="2">
    <source>
        <dbReference type="ARBA" id="ARBA00022741"/>
    </source>
</evidence>
<keyword evidence="6" id="KW-1185">Reference proteome</keyword>
<proteinExistence type="predicted"/>
<reference evidence="5 6" key="1">
    <citation type="submission" date="2023-07" db="EMBL/GenBank/DDBJ databases">
        <title>Genomic Encyclopedia of Type Strains, Phase IV (KMG-IV): sequencing the most valuable type-strain genomes for metagenomic binning, comparative biology and taxonomic classification.</title>
        <authorList>
            <person name="Goeker M."/>
        </authorList>
    </citation>
    <scope>NUCLEOTIDE SEQUENCE [LARGE SCALE GENOMIC DNA]</scope>
    <source>
        <strain evidence="5 6">DSM 23494</strain>
    </source>
</reference>
<dbReference type="Pfam" id="PF00005">
    <property type="entry name" value="ABC_tran"/>
    <property type="match status" value="1"/>
</dbReference>
<dbReference type="InterPro" id="IPR050763">
    <property type="entry name" value="ABC_transporter_ATP-binding"/>
</dbReference>
<dbReference type="InterPro" id="IPR027417">
    <property type="entry name" value="P-loop_NTPase"/>
</dbReference>
<keyword evidence="1" id="KW-0813">Transport</keyword>
<gene>
    <name evidence="5" type="ORF">J2S17_000521</name>
</gene>
<sequence>MEAIIKLTEITKKFKDRVAVDQVSTVIEQGELVAILGPNGAGKSTTIMMMLGLLEPSSGKVEVFQSHPKEKRVRSLIGAMLQEVSIIDALTVKEVIQLFRSYYPAPMSFDELVNLTGLEEKDLSKRAEKLSGGQKRRLSFALALAGDPYLLFFDEPTVGMDTISRKRFWLTIQELNRRGKTIIFTTHYLQEADDIAKRILLFNEGKIIEDGTPADIKRKLTVSSVSFVVNDLASLAWLKSLPYVTKVVEKDGRIYVETEQTDEVLTALFAGEHKVRGIEIHRGRLDEAYEQLTRKDDLQDESSIDAM</sequence>
<dbReference type="InterPro" id="IPR003593">
    <property type="entry name" value="AAA+_ATPase"/>
</dbReference>
<name>A0ABU0ABM2_9BACI</name>
<protein>
    <submittedName>
        <fullName evidence="5">ABC-2 type transport system ATP-binding protein</fullName>
    </submittedName>
</protein>
<evidence type="ECO:0000256" key="3">
    <source>
        <dbReference type="ARBA" id="ARBA00022840"/>
    </source>
</evidence>
<keyword evidence="2" id="KW-0547">Nucleotide-binding</keyword>
<evidence type="ECO:0000313" key="5">
    <source>
        <dbReference type="EMBL" id="MDQ0268652.1"/>
    </source>
</evidence>